<evidence type="ECO:0000313" key="3">
    <source>
        <dbReference type="Proteomes" id="UP000675881"/>
    </source>
</evidence>
<organism evidence="2 3">
    <name type="scientific">Lepeophtheirus salmonis</name>
    <name type="common">Salmon louse</name>
    <name type="synonym">Caligus salmonis</name>
    <dbReference type="NCBI Taxonomy" id="72036"/>
    <lineage>
        <taxon>Eukaryota</taxon>
        <taxon>Metazoa</taxon>
        <taxon>Ecdysozoa</taxon>
        <taxon>Arthropoda</taxon>
        <taxon>Crustacea</taxon>
        <taxon>Multicrustacea</taxon>
        <taxon>Hexanauplia</taxon>
        <taxon>Copepoda</taxon>
        <taxon>Siphonostomatoida</taxon>
        <taxon>Caligidae</taxon>
        <taxon>Lepeophtheirus</taxon>
    </lineage>
</organism>
<protein>
    <submittedName>
        <fullName evidence="2">(salmon louse) hypothetical protein</fullName>
    </submittedName>
</protein>
<accession>A0A7R8CCR8</accession>
<sequence>MIALEYEKSLNASLASMGISDNIILKKRSNITDRSNQNSSERVQESLVYGPVSWAEEMKFFCDSTPNGVCVPKEGLTSNKDRIENENDMIESEEDCVLVDQRSSDAGVEKGGEEANRKKPDSFI</sequence>
<dbReference type="Proteomes" id="UP000675881">
    <property type="component" value="Chromosome 1"/>
</dbReference>
<gene>
    <name evidence="2" type="ORF">LSAA_1020</name>
</gene>
<evidence type="ECO:0000256" key="1">
    <source>
        <dbReference type="SAM" id="MobiDB-lite"/>
    </source>
</evidence>
<dbReference type="AlphaFoldDB" id="A0A7R8CCR8"/>
<reference evidence="2" key="1">
    <citation type="submission" date="2021-02" db="EMBL/GenBank/DDBJ databases">
        <authorList>
            <person name="Bekaert M."/>
        </authorList>
    </citation>
    <scope>NUCLEOTIDE SEQUENCE</scope>
    <source>
        <strain evidence="2">IoA-00</strain>
    </source>
</reference>
<keyword evidence="3" id="KW-1185">Reference proteome</keyword>
<feature type="compositionally biased region" description="Basic and acidic residues" evidence="1">
    <location>
        <begin position="107"/>
        <end position="124"/>
    </location>
</feature>
<dbReference type="EMBL" id="HG994580">
    <property type="protein sequence ID" value="CAF2772146.1"/>
    <property type="molecule type" value="Genomic_DNA"/>
</dbReference>
<name>A0A7R8CCR8_LEPSM</name>
<evidence type="ECO:0000313" key="2">
    <source>
        <dbReference type="EMBL" id="CAF2772146.1"/>
    </source>
</evidence>
<feature type="region of interest" description="Disordered" evidence="1">
    <location>
        <begin position="100"/>
        <end position="124"/>
    </location>
</feature>
<proteinExistence type="predicted"/>